<dbReference type="GO" id="GO:0016787">
    <property type="term" value="F:hydrolase activity"/>
    <property type="evidence" value="ECO:0007669"/>
    <property type="project" value="UniProtKB-KW"/>
</dbReference>
<gene>
    <name evidence="4" type="ORF">IFR04_002491</name>
</gene>
<dbReference type="AlphaFoldDB" id="A0A8H7WGL7"/>
<evidence type="ECO:0000259" key="3">
    <source>
        <dbReference type="Pfam" id="PF00561"/>
    </source>
</evidence>
<dbReference type="InterPro" id="IPR000073">
    <property type="entry name" value="AB_hydrolase_1"/>
</dbReference>
<dbReference type="InterPro" id="IPR000639">
    <property type="entry name" value="Epox_hydrolase-like"/>
</dbReference>
<dbReference type="Proteomes" id="UP000664132">
    <property type="component" value="Unassembled WGS sequence"/>
</dbReference>
<dbReference type="OrthoDB" id="408373at2759"/>
<comment type="similarity">
    <text evidence="2">Belongs to the AB hydrolase superfamily. Epoxide hydrolase family.</text>
</comment>
<feature type="domain" description="AB hydrolase-1" evidence="3">
    <location>
        <begin position="28"/>
        <end position="176"/>
    </location>
</feature>
<organism evidence="4 5">
    <name type="scientific">Cadophora malorum</name>
    <dbReference type="NCBI Taxonomy" id="108018"/>
    <lineage>
        <taxon>Eukaryota</taxon>
        <taxon>Fungi</taxon>
        <taxon>Dikarya</taxon>
        <taxon>Ascomycota</taxon>
        <taxon>Pezizomycotina</taxon>
        <taxon>Leotiomycetes</taxon>
        <taxon>Helotiales</taxon>
        <taxon>Ploettnerulaceae</taxon>
        <taxon>Cadophora</taxon>
    </lineage>
</organism>
<evidence type="ECO:0000256" key="2">
    <source>
        <dbReference type="ARBA" id="ARBA00038334"/>
    </source>
</evidence>
<evidence type="ECO:0000313" key="4">
    <source>
        <dbReference type="EMBL" id="KAG4424435.1"/>
    </source>
</evidence>
<proteinExistence type="inferred from homology"/>
<sequence length="297" mass="33033">MMFPGFKAFAIAATPEITIHGVQGGNGPPLLLVHGFPQTHYIWHKVAPELAKSFTVVAVDLRGYGKSSKPPSTASDSHKAYAKSTMGSDLLAVMKSLGYPKFNILSHDRGARIAHKLSVDHPEAVEKLMMLDIAPTLAMFEKTDQLFATAYWHWFWLIQPDPFPEKLMMSDPELFKGKFFGGGYAGTGSYIDEQALGEYMAMFKEEACVHAMCEDYRAAATIDLVEARKDREEGRKIKCPVRVLWGNKGVIEKSFDCLAEWRSVSDAEVTGESVPAGHYIAEEIPEVVLKHVREFFG</sequence>
<evidence type="ECO:0000256" key="1">
    <source>
        <dbReference type="ARBA" id="ARBA00022801"/>
    </source>
</evidence>
<dbReference type="Gene3D" id="3.40.50.1820">
    <property type="entry name" value="alpha/beta hydrolase"/>
    <property type="match status" value="1"/>
</dbReference>
<dbReference type="SUPFAM" id="SSF53474">
    <property type="entry name" value="alpha/beta-Hydrolases"/>
    <property type="match status" value="1"/>
</dbReference>
<dbReference type="PRINTS" id="PR00412">
    <property type="entry name" value="EPOXHYDRLASE"/>
</dbReference>
<comment type="caution">
    <text evidence="4">The sequence shown here is derived from an EMBL/GenBank/DDBJ whole genome shotgun (WGS) entry which is preliminary data.</text>
</comment>
<dbReference type="EMBL" id="JAFJYH010000021">
    <property type="protein sequence ID" value="KAG4424435.1"/>
    <property type="molecule type" value="Genomic_DNA"/>
</dbReference>
<reference evidence="4" key="1">
    <citation type="submission" date="2021-02" db="EMBL/GenBank/DDBJ databases">
        <title>Genome sequence Cadophora malorum strain M34.</title>
        <authorList>
            <person name="Stefanovic E."/>
            <person name="Vu D."/>
            <person name="Scully C."/>
            <person name="Dijksterhuis J."/>
            <person name="Roader J."/>
            <person name="Houbraken J."/>
        </authorList>
    </citation>
    <scope>NUCLEOTIDE SEQUENCE</scope>
    <source>
        <strain evidence="4">M34</strain>
    </source>
</reference>
<dbReference type="Pfam" id="PF00561">
    <property type="entry name" value="Abhydrolase_1"/>
    <property type="match status" value="1"/>
</dbReference>
<keyword evidence="5" id="KW-1185">Reference proteome</keyword>
<evidence type="ECO:0000313" key="5">
    <source>
        <dbReference type="Proteomes" id="UP000664132"/>
    </source>
</evidence>
<dbReference type="PANTHER" id="PTHR43329">
    <property type="entry name" value="EPOXIDE HYDROLASE"/>
    <property type="match status" value="1"/>
</dbReference>
<protein>
    <recommendedName>
        <fullName evidence="3">AB hydrolase-1 domain-containing protein</fullName>
    </recommendedName>
</protein>
<dbReference type="InterPro" id="IPR029058">
    <property type="entry name" value="AB_hydrolase_fold"/>
</dbReference>
<name>A0A8H7WGL7_9HELO</name>
<keyword evidence="1" id="KW-0378">Hydrolase</keyword>
<accession>A0A8H7WGL7</accession>